<reference evidence="3 4" key="1">
    <citation type="journal article" date="2012" name="BMC Genomics">
        <title>Comparative genomics of the white-rot fungi, Phanerochaete carnosa and P. chrysosporium, to elucidate the genetic basis of the distinct wood types they colonize.</title>
        <authorList>
            <person name="Suzuki H."/>
            <person name="MacDonald J."/>
            <person name="Syed K."/>
            <person name="Salamov A."/>
            <person name="Hori C."/>
            <person name="Aerts A."/>
            <person name="Henrissat B."/>
            <person name="Wiebenga A."/>
            <person name="vanKuyk P.A."/>
            <person name="Barry K."/>
            <person name="Lindquist E."/>
            <person name="LaButti K."/>
            <person name="Lapidus A."/>
            <person name="Lucas S."/>
            <person name="Coutinho P."/>
            <person name="Gong Y."/>
            <person name="Samejima M."/>
            <person name="Mahadevan R."/>
            <person name="Abou-Zaid M."/>
            <person name="de Vries R.P."/>
            <person name="Igarashi K."/>
            <person name="Yadav J.S."/>
            <person name="Grigoriev I.V."/>
            <person name="Master E.R."/>
        </authorList>
    </citation>
    <scope>NUCLEOTIDE SEQUENCE [LARGE SCALE GENOMIC DNA]</scope>
    <source>
        <strain evidence="3 4">HHB-10118-sp</strain>
    </source>
</reference>
<dbReference type="SUPFAM" id="SSF51971">
    <property type="entry name" value="Nucleotide-binding domain"/>
    <property type="match status" value="1"/>
</dbReference>
<feature type="domain" description="FAD dependent oxidoreductase" evidence="2">
    <location>
        <begin position="73"/>
        <end position="480"/>
    </location>
</feature>
<dbReference type="KEGG" id="pco:PHACADRAFT_200761"/>
<feature type="signal peptide" evidence="1">
    <location>
        <begin position="1"/>
        <end position="23"/>
    </location>
</feature>
<dbReference type="PANTHER" id="PTHR13847:SF260">
    <property type="entry name" value="FAD DEPENDENT OXIDOREDUCTASE DOMAIN-CONTAINING PROTEIN"/>
    <property type="match status" value="1"/>
</dbReference>
<evidence type="ECO:0000259" key="2">
    <source>
        <dbReference type="Pfam" id="PF01266"/>
    </source>
</evidence>
<dbReference type="GO" id="GO:0005737">
    <property type="term" value="C:cytoplasm"/>
    <property type="evidence" value="ECO:0007669"/>
    <property type="project" value="TreeGrafter"/>
</dbReference>
<dbReference type="PANTHER" id="PTHR13847">
    <property type="entry name" value="SARCOSINE DEHYDROGENASE-RELATED"/>
    <property type="match status" value="1"/>
</dbReference>
<dbReference type="EMBL" id="JH930478">
    <property type="protein sequence ID" value="EKM50830.1"/>
    <property type="molecule type" value="Genomic_DNA"/>
</dbReference>
<dbReference type="STRING" id="650164.K5VVM4"/>
<dbReference type="OrthoDB" id="429143at2759"/>
<dbReference type="InParanoid" id="K5VVM4"/>
<dbReference type="InterPro" id="IPR006076">
    <property type="entry name" value="FAD-dep_OxRdtase"/>
</dbReference>
<dbReference type="HOGENOM" id="CLU_022730_3_1_1"/>
<protein>
    <recommendedName>
        <fullName evidence="2">FAD dependent oxidoreductase domain-containing protein</fullName>
    </recommendedName>
</protein>
<keyword evidence="4" id="KW-1185">Reference proteome</keyword>
<evidence type="ECO:0000313" key="3">
    <source>
        <dbReference type="EMBL" id="EKM50830.1"/>
    </source>
</evidence>
<dbReference type="Pfam" id="PF01266">
    <property type="entry name" value="DAO"/>
    <property type="match status" value="1"/>
</dbReference>
<dbReference type="AlphaFoldDB" id="K5VVM4"/>
<dbReference type="RefSeq" id="XP_007401090.1">
    <property type="nucleotide sequence ID" value="XM_007401028.1"/>
</dbReference>
<dbReference type="GeneID" id="18911535"/>
<sequence>MILFTSLVFALLSSSMVPLSVLAQHQVVLEQPASKPPPSLPVSNATESFWLRSPRVFPTPAHGSEGPLTVDADICIIGSGITGVSAAYHLATHYASNSARKDPIKTVILEAREFCSGATGRNGGHLTPSPFEGFNWLAKLYGKTEAARALALEKYTSDKVFSILKKDNKLEHVDFIRGGRVVLFFTIQEYEEARADYVAAKSAGIDMSDVQWLTSEEAQDRFNTSYPAVVIPGNNLWPLKLVSVLYNLAANATDNFSLSLHTRTPVTSVSASALTSGRPWILSTPRGPISCSYVLHATNAYAARLLPWLHGPDGIVPTRGQVIAVRANTPNALGRTGFVGNDGFEYWFPRQASTTHAVFADQGSGGQKGQLIILGGGREATKDSGYEFYETDDSVVNPEVGRVLRAFLPRVFPGKFDEGVEPEMEWTGVMGYTKSHEPFVGPVVDRYGTSSLGTYKGQYIAAGYTGHGMPRAFACAEAVAGMIAADIVGERWVPPEWFPMHYFTGKDM</sequence>
<keyword evidence="1" id="KW-0732">Signal</keyword>
<dbReference type="Proteomes" id="UP000008370">
    <property type="component" value="Unassembled WGS sequence"/>
</dbReference>
<accession>K5VVM4</accession>
<organism evidence="3 4">
    <name type="scientific">Phanerochaete carnosa (strain HHB-10118-sp)</name>
    <name type="common">White-rot fungus</name>
    <name type="synonym">Peniophora carnosa</name>
    <dbReference type="NCBI Taxonomy" id="650164"/>
    <lineage>
        <taxon>Eukaryota</taxon>
        <taxon>Fungi</taxon>
        <taxon>Dikarya</taxon>
        <taxon>Basidiomycota</taxon>
        <taxon>Agaricomycotina</taxon>
        <taxon>Agaricomycetes</taxon>
        <taxon>Polyporales</taxon>
        <taxon>Phanerochaetaceae</taxon>
        <taxon>Phanerochaete</taxon>
    </lineage>
</organism>
<evidence type="ECO:0000313" key="4">
    <source>
        <dbReference type="Proteomes" id="UP000008370"/>
    </source>
</evidence>
<name>K5VVM4_PHACS</name>
<evidence type="ECO:0000256" key="1">
    <source>
        <dbReference type="SAM" id="SignalP"/>
    </source>
</evidence>
<proteinExistence type="predicted"/>
<dbReference type="Gene3D" id="3.30.9.10">
    <property type="entry name" value="D-Amino Acid Oxidase, subunit A, domain 2"/>
    <property type="match status" value="1"/>
</dbReference>
<feature type="chain" id="PRO_5003885170" description="FAD dependent oxidoreductase domain-containing protein" evidence="1">
    <location>
        <begin position="24"/>
        <end position="508"/>
    </location>
</feature>
<dbReference type="Gene3D" id="3.50.50.60">
    <property type="entry name" value="FAD/NAD(P)-binding domain"/>
    <property type="match status" value="1"/>
</dbReference>
<dbReference type="InterPro" id="IPR036188">
    <property type="entry name" value="FAD/NAD-bd_sf"/>
</dbReference>
<gene>
    <name evidence="3" type="ORF">PHACADRAFT_200761</name>
</gene>